<sequence>MSLPEADGLRARTNSGSCSDHEITPTAYGENRCEIPLAYDDHHLRPEWSSNVNDFGARDPTYTSSGSALLIPPLSFGNSSYELSAHPAATLPPSTWDPLLDTNFPNSLEQMNLGIPISEDFLRPQFDFLNTSRQPELLSYAHSQPVMVSSPSRYLLETDSLLPFENGSHTGATYHQSVNVDPSFLSKTNGESRDSAVHAVSSRKISRTTPSLGLKRSLPTMTRGGNVPNAHEVKESLLGFEGRGGSGSSHGFNVAPSTASKYPFDGFHDTITGEGSSQLAWDMCTRSSSPLSPSCEQSSSDPAKYPDGCTSDYLGSSSLLPSLPSGFPPSKVPTHGSSLGLEKNATLGSKQNTSQVPGNRDYPANQKRIGSLIDIHHLTNHVPRRRLTVEQEQILLRRFAVQEYLSKREMEELAEKLKIPTSQLRTWFGNRRSKLKAAARQKAKMEAGIGHLTDAELRSLNKRS</sequence>
<comment type="subcellular location">
    <subcellularLocation>
        <location evidence="4 5">Nucleus</location>
    </subcellularLocation>
</comment>
<dbReference type="SMART" id="SM00389">
    <property type="entry name" value="HOX"/>
    <property type="match status" value="1"/>
</dbReference>
<dbReference type="InterPro" id="IPR001356">
    <property type="entry name" value="HD"/>
</dbReference>
<evidence type="ECO:0000313" key="8">
    <source>
        <dbReference type="EMBL" id="PLW58430.1"/>
    </source>
</evidence>
<dbReference type="GO" id="GO:0000981">
    <property type="term" value="F:DNA-binding transcription factor activity, RNA polymerase II-specific"/>
    <property type="evidence" value="ECO:0007669"/>
    <property type="project" value="InterPro"/>
</dbReference>
<dbReference type="InterPro" id="IPR009057">
    <property type="entry name" value="Homeodomain-like_sf"/>
</dbReference>
<feature type="domain" description="Homeobox" evidence="7">
    <location>
        <begin position="378"/>
        <end position="438"/>
    </location>
</feature>
<feature type="region of interest" description="Disordered" evidence="6">
    <location>
        <begin position="199"/>
        <end position="228"/>
    </location>
</feature>
<comment type="caution">
    <text evidence="8">The sequence shown here is derived from an EMBL/GenBank/DDBJ whole genome shotgun (WGS) entry which is preliminary data.</text>
</comment>
<feature type="region of interest" description="Disordered" evidence="6">
    <location>
        <begin position="1"/>
        <end position="25"/>
    </location>
</feature>
<dbReference type="SUPFAM" id="SSF46689">
    <property type="entry name" value="Homeodomain-like"/>
    <property type="match status" value="1"/>
</dbReference>
<dbReference type="PROSITE" id="PS50071">
    <property type="entry name" value="HOMEOBOX_2"/>
    <property type="match status" value="1"/>
</dbReference>
<dbReference type="Proteomes" id="UP000235388">
    <property type="component" value="Unassembled WGS sequence"/>
</dbReference>
<dbReference type="InterPro" id="IPR051892">
    <property type="entry name" value="LBX_TF"/>
</dbReference>
<keyword evidence="3 4" id="KW-0539">Nucleus</keyword>
<dbReference type="PANTHER" id="PTHR24336">
    <property type="entry name" value="TRANSCRIPTION FACTOR LBX"/>
    <property type="match status" value="1"/>
</dbReference>
<feature type="region of interest" description="Disordered" evidence="6">
    <location>
        <begin position="320"/>
        <end position="361"/>
    </location>
</feature>
<protein>
    <recommendedName>
        <fullName evidence="7">Homeobox domain-containing protein</fullName>
    </recommendedName>
</protein>
<dbReference type="OrthoDB" id="6159439at2759"/>
<gene>
    <name evidence="8" type="ORF">PCANC_00603</name>
</gene>
<dbReference type="CDD" id="cd00086">
    <property type="entry name" value="homeodomain"/>
    <property type="match status" value="1"/>
</dbReference>
<evidence type="ECO:0000259" key="7">
    <source>
        <dbReference type="PROSITE" id="PS50071"/>
    </source>
</evidence>
<organism evidence="8 9">
    <name type="scientific">Puccinia coronata f. sp. avenae</name>
    <dbReference type="NCBI Taxonomy" id="200324"/>
    <lineage>
        <taxon>Eukaryota</taxon>
        <taxon>Fungi</taxon>
        <taxon>Dikarya</taxon>
        <taxon>Basidiomycota</taxon>
        <taxon>Pucciniomycotina</taxon>
        <taxon>Pucciniomycetes</taxon>
        <taxon>Pucciniales</taxon>
        <taxon>Pucciniaceae</taxon>
        <taxon>Puccinia</taxon>
    </lineage>
</organism>
<feature type="region of interest" description="Disordered" evidence="6">
    <location>
        <begin position="288"/>
        <end position="308"/>
    </location>
</feature>
<keyword evidence="9" id="KW-1185">Reference proteome</keyword>
<dbReference type="STRING" id="200324.A0A2N5W856"/>
<dbReference type="PANTHER" id="PTHR24336:SF8">
    <property type="entry name" value="LADYBIRD EARLY-RELATED"/>
    <property type="match status" value="1"/>
</dbReference>
<dbReference type="EMBL" id="PGCJ01000003">
    <property type="protein sequence ID" value="PLW58430.1"/>
    <property type="molecule type" value="Genomic_DNA"/>
</dbReference>
<evidence type="ECO:0000256" key="4">
    <source>
        <dbReference type="PROSITE-ProRule" id="PRU00108"/>
    </source>
</evidence>
<evidence type="ECO:0000256" key="1">
    <source>
        <dbReference type="ARBA" id="ARBA00023125"/>
    </source>
</evidence>
<name>A0A2N5W856_9BASI</name>
<dbReference type="PROSITE" id="PS00027">
    <property type="entry name" value="HOMEOBOX_1"/>
    <property type="match status" value="1"/>
</dbReference>
<keyword evidence="2 4" id="KW-0371">Homeobox</keyword>
<dbReference type="AlphaFoldDB" id="A0A2N5W856"/>
<feature type="DNA-binding region" description="Homeobox" evidence="4">
    <location>
        <begin position="380"/>
        <end position="439"/>
    </location>
</feature>
<feature type="compositionally biased region" description="Polar residues" evidence="6">
    <location>
        <begin position="346"/>
        <end position="357"/>
    </location>
</feature>
<dbReference type="GO" id="GO:1990837">
    <property type="term" value="F:sequence-specific double-stranded DNA binding"/>
    <property type="evidence" value="ECO:0007669"/>
    <property type="project" value="TreeGrafter"/>
</dbReference>
<proteinExistence type="predicted"/>
<evidence type="ECO:0000256" key="6">
    <source>
        <dbReference type="SAM" id="MobiDB-lite"/>
    </source>
</evidence>
<evidence type="ECO:0000256" key="3">
    <source>
        <dbReference type="ARBA" id="ARBA00023242"/>
    </source>
</evidence>
<dbReference type="Pfam" id="PF00046">
    <property type="entry name" value="Homeodomain"/>
    <property type="match status" value="1"/>
</dbReference>
<accession>A0A2N5W856</accession>
<dbReference type="Gene3D" id="1.10.10.60">
    <property type="entry name" value="Homeodomain-like"/>
    <property type="match status" value="1"/>
</dbReference>
<evidence type="ECO:0000256" key="5">
    <source>
        <dbReference type="RuleBase" id="RU000682"/>
    </source>
</evidence>
<evidence type="ECO:0000256" key="2">
    <source>
        <dbReference type="ARBA" id="ARBA00023155"/>
    </source>
</evidence>
<evidence type="ECO:0000313" key="9">
    <source>
        <dbReference type="Proteomes" id="UP000235388"/>
    </source>
</evidence>
<keyword evidence="1 4" id="KW-0238">DNA-binding</keyword>
<reference evidence="8 9" key="1">
    <citation type="submission" date="2017-11" db="EMBL/GenBank/DDBJ databases">
        <title>De novo assembly and phasing of dikaryotic genomes from two isolates of Puccinia coronata f. sp. avenae, the causal agent of oat crown rust.</title>
        <authorList>
            <person name="Miller M.E."/>
            <person name="Zhang Y."/>
            <person name="Omidvar V."/>
            <person name="Sperschneider J."/>
            <person name="Schwessinger B."/>
            <person name="Raley C."/>
            <person name="Palmer J.M."/>
            <person name="Garnica D."/>
            <person name="Upadhyaya N."/>
            <person name="Rathjen J."/>
            <person name="Taylor J.M."/>
            <person name="Park R.F."/>
            <person name="Dodds P.N."/>
            <person name="Hirsch C.D."/>
            <person name="Kianian S.F."/>
            <person name="Figueroa M."/>
        </authorList>
    </citation>
    <scope>NUCLEOTIDE SEQUENCE [LARGE SCALE GENOMIC DNA]</scope>
    <source>
        <strain evidence="8">12NC29</strain>
    </source>
</reference>
<feature type="compositionally biased region" description="Low complexity" evidence="6">
    <location>
        <begin position="288"/>
        <end position="302"/>
    </location>
</feature>
<dbReference type="GO" id="GO:0005634">
    <property type="term" value="C:nucleus"/>
    <property type="evidence" value="ECO:0007669"/>
    <property type="project" value="UniProtKB-SubCell"/>
</dbReference>
<dbReference type="InterPro" id="IPR017970">
    <property type="entry name" value="Homeobox_CS"/>
</dbReference>